<dbReference type="PANTHER" id="PTHR42926">
    <property type="match status" value="1"/>
</dbReference>
<dbReference type="GO" id="GO:0005524">
    <property type="term" value="F:ATP binding"/>
    <property type="evidence" value="ECO:0007669"/>
    <property type="project" value="InterPro"/>
</dbReference>
<dbReference type="CDD" id="cd01124">
    <property type="entry name" value="KaiC-like"/>
    <property type="match status" value="1"/>
</dbReference>
<dbReference type="Pfam" id="PF06745">
    <property type="entry name" value="ATPase"/>
    <property type="match status" value="1"/>
</dbReference>
<dbReference type="AlphaFoldDB" id="D1CC54"/>
<evidence type="ECO:0000259" key="1">
    <source>
        <dbReference type="PROSITE" id="PS51146"/>
    </source>
</evidence>
<keyword evidence="3" id="KW-1185">Reference proteome</keyword>
<dbReference type="Gene3D" id="3.40.50.300">
    <property type="entry name" value="P-loop containing nucleotide triphosphate hydrolases"/>
    <property type="match status" value="1"/>
</dbReference>
<dbReference type="eggNOG" id="COG0467">
    <property type="taxonomic scope" value="Bacteria"/>
</dbReference>
<name>D1CC54_THET1</name>
<dbReference type="EMBL" id="CP001825">
    <property type="protein sequence ID" value="ACZ42369.1"/>
    <property type="molecule type" value="Genomic_DNA"/>
</dbReference>
<dbReference type="STRING" id="525904.Tter_1463"/>
<dbReference type="OrthoDB" id="9802112at2"/>
<dbReference type="InterPro" id="IPR022373">
    <property type="entry name" value="KaiC_containing"/>
</dbReference>
<evidence type="ECO:0000313" key="2">
    <source>
        <dbReference type="EMBL" id="ACZ42369.1"/>
    </source>
</evidence>
<dbReference type="InterPro" id="IPR010624">
    <property type="entry name" value="KaiC_dom"/>
</dbReference>
<dbReference type="HOGENOM" id="CLU_975202_0_0_0"/>
<accession>D1CC54</accession>
<feature type="domain" description="KaiC" evidence="1">
    <location>
        <begin position="31"/>
        <end position="296"/>
    </location>
</feature>
<reference evidence="3" key="1">
    <citation type="journal article" date="2010" name="Stand. Genomic Sci.">
        <title>Complete genome sequence of 'Thermobaculum terrenum' type strain (YNP1).</title>
        <authorList>
            <person name="Kiss H."/>
            <person name="Cleland D."/>
            <person name="Lapidus A."/>
            <person name="Lucas S."/>
            <person name="Glavina Del Rio T."/>
            <person name="Nolan M."/>
            <person name="Tice H."/>
            <person name="Han C."/>
            <person name="Goodwin L."/>
            <person name="Pitluck S."/>
            <person name="Liolios K."/>
            <person name="Ivanova N."/>
            <person name="Mavromatis K."/>
            <person name="Ovchinnikova G."/>
            <person name="Pati A."/>
            <person name="Chen A."/>
            <person name="Palaniappan K."/>
            <person name="Land M."/>
            <person name="Hauser L."/>
            <person name="Chang Y."/>
            <person name="Jeffries C."/>
            <person name="Lu M."/>
            <person name="Brettin T."/>
            <person name="Detter J."/>
            <person name="Goker M."/>
            <person name="Tindall B."/>
            <person name="Beck B."/>
            <person name="McDermott T."/>
            <person name="Woyke T."/>
            <person name="Bristow J."/>
            <person name="Eisen J."/>
            <person name="Markowitz V."/>
            <person name="Hugenholtz P."/>
            <person name="Kyrpides N."/>
            <person name="Klenk H."/>
            <person name="Cheng J."/>
        </authorList>
    </citation>
    <scope>NUCLEOTIDE SEQUENCE [LARGE SCALE GENOMIC DNA]</scope>
    <source>
        <strain evidence="3">ATCC BAA-798 / YNP1</strain>
    </source>
</reference>
<dbReference type="InterPro" id="IPR027417">
    <property type="entry name" value="P-loop_NTPase"/>
</dbReference>
<protein>
    <submittedName>
        <fullName evidence="2">Putative circadian clock protein, KaiC</fullName>
    </submittedName>
</protein>
<dbReference type="InterPro" id="IPR051347">
    <property type="entry name" value="Circadian_clock_KaiC-rel"/>
</dbReference>
<dbReference type="Proteomes" id="UP000000323">
    <property type="component" value="Chromosome 1"/>
</dbReference>
<organism evidence="2 3">
    <name type="scientific">Thermobaculum terrenum (strain ATCC BAA-798 / CCMEE 7001 / YNP1)</name>
    <dbReference type="NCBI Taxonomy" id="525904"/>
    <lineage>
        <taxon>Bacteria</taxon>
        <taxon>Bacillati</taxon>
        <taxon>Chloroflexota</taxon>
        <taxon>Chloroflexia</taxon>
        <taxon>Candidatus Thermobaculales</taxon>
        <taxon>Candidatus Thermobaculaceae</taxon>
        <taxon>Thermobaculum</taxon>
    </lineage>
</organism>
<dbReference type="KEGG" id="ttr:Tter_1463"/>
<gene>
    <name evidence="2" type="ordered locus">Tter_1463</name>
</gene>
<dbReference type="PROSITE" id="PS51146">
    <property type="entry name" value="KAIC"/>
    <property type="match status" value="1"/>
</dbReference>
<proteinExistence type="predicted"/>
<dbReference type="PANTHER" id="PTHR42926:SF1">
    <property type="entry name" value="CIRCADIAN CLOCK OSCILLATOR PROTEIN KAIC 1"/>
    <property type="match status" value="1"/>
</dbReference>
<dbReference type="NCBIfam" id="TIGR03878">
    <property type="entry name" value="thermo_KaiC_2"/>
    <property type="match status" value="1"/>
</dbReference>
<sequence>MSYRRSTESAEPILDALQIASEAIKHAEPIRGVPSGVEGLDDLFYIAEFENGRPVRRNLGGYPQGAVVNLTGVPDTGKSLMGEQFAVKQASLGNPILFVTVETPAPFVSQSLEFRANAMGLPWKEMQDSIYLLDAARRSQLREDLPSLLTTMAYAYKQHRIRHTVIDSVTGLYEAREIMARGIVREVYNLMKQWHQTAILITQKRSAQEETSAEAAGGYAVGHIVDCTIVLSKHLIERAYEEKIYKAALGEVVRTIRIDGCRLSGHDQSTHILEISDLGLVKVGPPLSTIYSSDTK</sequence>
<dbReference type="InterPro" id="IPR014774">
    <property type="entry name" value="KaiC-like_dom"/>
</dbReference>
<evidence type="ECO:0000313" key="3">
    <source>
        <dbReference type="Proteomes" id="UP000000323"/>
    </source>
</evidence>
<dbReference type="RefSeq" id="WP_012875404.1">
    <property type="nucleotide sequence ID" value="NC_013525.1"/>
</dbReference>
<dbReference type="SUPFAM" id="SSF52540">
    <property type="entry name" value="P-loop containing nucleoside triphosphate hydrolases"/>
    <property type="match status" value="1"/>
</dbReference>